<keyword evidence="7" id="KW-0325">Glycoprotein</keyword>
<dbReference type="Gene3D" id="1.10.110.10">
    <property type="entry name" value="Plant lipid-transfer and hydrophobic proteins"/>
    <property type="match status" value="1"/>
</dbReference>
<evidence type="ECO:0000256" key="2">
    <source>
        <dbReference type="ARBA" id="ARBA00009748"/>
    </source>
</evidence>
<dbReference type="CDD" id="cd00010">
    <property type="entry name" value="AAI_LTSS"/>
    <property type="match status" value="1"/>
</dbReference>
<keyword evidence="4" id="KW-0336">GPI-anchor</keyword>
<feature type="compositionally biased region" description="Polar residues" evidence="9">
    <location>
        <begin position="183"/>
        <end position="204"/>
    </location>
</feature>
<comment type="subcellular location">
    <subcellularLocation>
        <location evidence="1">Cell membrane</location>
        <topology evidence="1">Lipid-anchor</topology>
        <topology evidence="1">GPI-anchor</topology>
    </subcellularLocation>
</comment>
<dbReference type="GO" id="GO:0098552">
    <property type="term" value="C:side of membrane"/>
    <property type="evidence" value="ECO:0007669"/>
    <property type="project" value="UniProtKB-KW"/>
</dbReference>
<dbReference type="Gramene" id="XM_028328019.1">
    <property type="protein sequence ID" value="XP_028183820.1"/>
    <property type="gene ID" value="LOC114370625"/>
</dbReference>
<feature type="domain" description="Bifunctional inhibitor/plant lipid transfer protein/seed storage helical" evidence="11">
    <location>
        <begin position="33"/>
        <end position="113"/>
    </location>
</feature>
<comment type="similarity">
    <text evidence="2">Belongs to the plant LTP family.</text>
</comment>
<keyword evidence="13" id="KW-1185">Reference proteome</keyword>
<sequence length="227" mass="22649">MASFGPLCCKALVIAVVAMVMGAPSYGQISTPCNASILGTFFTPCMNFLTNSSGNGTSPTTECCSALKSLTSGGMDCLCLIVTGSVPFRIPVNRTLAISLPRACNMAGVPVQCKASGSPLPAPGPVSLGPSPSPASAPSAPSGFTPTPSPQASTVLPSPTSPSLAPQSDTTTPSLLTPPSPSADSGNPSVPTGSGRTNLSPSSAMTSYSVSPSLLFIALGFALLKYY</sequence>
<reference evidence="12 13" key="1">
    <citation type="submission" date="2018-09" db="EMBL/GenBank/DDBJ databases">
        <title>A high-quality reference genome of wild soybean provides a powerful tool to mine soybean genomes.</title>
        <authorList>
            <person name="Xie M."/>
            <person name="Chung C.Y.L."/>
            <person name="Li M.-W."/>
            <person name="Wong F.-L."/>
            <person name="Chan T.-F."/>
            <person name="Lam H.-M."/>
        </authorList>
    </citation>
    <scope>NUCLEOTIDE SEQUENCE [LARGE SCALE GENOMIC DNA]</scope>
    <source>
        <strain evidence="13">cv. W05</strain>
        <tissue evidence="12">Hypocotyl of etiolated seedlings</tissue>
    </source>
</reference>
<dbReference type="GO" id="GO:0005886">
    <property type="term" value="C:plasma membrane"/>
    <property type="evidence" value="ECO:0007669"/>
    <property type="project" value="UniProtKB-SubCell"/>
</dbReference>
<feature type="chain" id="PRO_5018987233" description="Bifunctional inhibitor/plant lipid transfer protein/seed storage helical domain-containing protein" evidence="10">
    <location>
        <begin position="28"/>
        <end position="227"/>
    </location>
</feature>
<feature type="signal peptide" evidence="10">
    <location>
        <begin position="1"/>
        <end position="27"/>
    </location>
</feature>
<evidence type="ECO:0000256" key="8">
    <source>
        <dbReference type="ARBA" id="ARBA00023288"/>
    </source>
</evidence>
<keyword evidence="5 10" id="KW-0732">Signal</keyword>
<dbReference type="InterPro" id="IPR043325">
    <property type="entry name" value="LTSS"/>
</dbReference>
<protein>
    <recommendedName>
        <fullName evidence="11">Bifunctional inhibitor/plant lipid transfer protein/seed storage helical domain-containing protein</fullName>
    </recommendedName>
</protein>
<evidence type="ECO:0000256" key="1">
    <source>
        <dbReference type="ARBA" id="ARBA00004609"/>
    </source>
</evidence>
<keyword evidence="4" id="KW-0472">Membrane</keyword>
<comment type="caution">
    <text evidence="12">The sequence shown here is derived from an EMBL/GenBank/DDBJ whole genome shotgun (WGS) entry which is preliminary data.</text>
</comment>
<evidence type="ECO:0000256" key="7">
    <source>
        <dbReference type="ARBA" id="ARBA00023180"/>
    </source>
</evidence>
<dbReference type="EMBL" id="QZWG01000010">
    <property type="protein sequence ID" value="RZB88972.1"/>
    <property type="molecule type" value="Genomic_DNA"/>
</dbReference>
<feature type="region of interest" description="Disordered" evidence="9">
    <location>
        <begin position="122"/>
        <end position="204"/>
    </location>
</feature>
<dbReference type="Proteomes" id="UP000289340">
    <property type="component" value="Chromosome 10"/>
</dbReference>
<evidence type="ECO:0000313" key="12">
    <source>
        <dbReference type="EMBL" id="RZB88972.1"/>
    </source>
</evidence>
<keyword evidence="6" id="KW-1015">Disulfide bond</keyword>
<evidence type="ECO:0000313" key="13">
    <source>
        <dbReference type="Proteomes" id="UP000289340"/>
    </source>
</evidence>
<dbReference type="AlphaFoldDB" id="A0A445ISB2"/>
<dbReference type="SMART" id="SM00499">
    <property type="entry name" value="AAI"/>
    <property type="match status" value="1"/>
</dbReference>
<gene>
    <name evidence="12" type="ORF">D0Y65_028036</name>
</gene>
<dbReference type="PANTHER" id="PTHR33044">
    <property type="entry name" value="BIFUNCTIONAL INHIBITOR/LIPID-TRANSFER PROTEIN/SEED STORAGE 2S ALBUMIN SUPERFAMILY PROTEIN-RELATED"/>
    <property type="match status" value="1"/>
</dbReference>
<evidence type="ECO:0000256" key="5">
    <source>
        <dbReference type="ARBA" id="ARBA00022729"/>
    </source>
</evidence>
<evidence type="ECO:0000256" key="3">
    <source>
        <dbReference type="ARBA" id="ARBA00022475"/>
    </source>
</evidence>
<dbReference type="InterPro" id="IPR016140">
    <property type="entry name" value="Bifunc_inhib/LTP/seed_store"/>
</dbReference>
<name>A0A445ISB2_GLYSO</name>
<dbReference type="SUPFAM" id="SSF47699">
    <property type="entry name" value="Bifunctional inhibitor/lipid-transfer protein/seed storage 2S albumin"/>
    <property type="match status" value="1"/>
</dbReference>
<keyword evidence="3" id="KW-1003">Cell membrane</keyword>
<evidence type="ECO:0000256" key="6">
    <source>
        <dbReference type="ARBA" id="ARBA00023157"/>
    </source>
</evidence>
<dbReference type="InterPro" id="IPR036312">
    <property type="entry name" value="Bifun_inhib/LTP/seed_sf"/>
</dbReference>
<dbReference type="Pfam" id="PF14368">
    <property type="entry name" value="LTP_2"/>
    <property type="match status" value="1"/>
</dbReference>
<feature type="compositionally biased region" description="Low complexity" evidence="9">
    <location>
        <begin position="122"/>
        <end position="175"/>
    </location>
</feature>
<accession>A0A445ISB2</accession>
<evidence type="ECO:0000256" key="4">
    <source>
        <dbReference type="ARBA" id="ARBA00022622"/>
    </source>
</evidence>
<proteinExistence type="inferred from homology"/>
<organism evidence="12 13">
    <name type="scientific">Glycine soja</name>
    <name type="common">Wild soybean</name>
    <dbReference type="NCBI Taxonomy" id="3848"/>
    <lineage>
        <taxon>Eukaryota</taxon>
        <taxon>Viridiplantae</taxon>
        <taxon>Streptophyta</taxon>
        <taxon>Embryophyta</taxon>
        <taxon>Tracheophyta</taxon>
        <taxon>Spermatophyta</taxon>
        <taxon>Magnoliopsida</taxon>
        <taxon>eudicotyledons</taxon>
        <taxon>Gunneridae</taxon>
        <taxon>Pentapetalae</taxon>
        <taxon>rosids</taxon>
        <taxon>fabids</taxon>
        <taxon>Fabales</taxon>
        <taxon>Fabaceae</taxon>
        <taxon>Papilionoideae</taxon>
        <taxon>50 kb inversion clade</taxon>
        <taxon>NPAAA clade</taxon>
        <taxon>indigoferoid/millettioid clade</taxon>
        <taxon>Phaseoleae</taxon>
        <taxon>Glycine</taxon>
        <taxon>Glycine subgen. Soja</taxon>
    </lineage>
</organism>
<evidence type="ECO:0000256" key="10">
    <source>
        <dbReference type="SAM" id="SignalP"/>
    </source>
</evidence>
<evidence type="ECO:0000256" key="9">
    <source>
        <dbReference type="SAM" id="MobiDB-lite"/>
    </source>
</evidence>
<evidence type="ECO:0000259" key="11">
    <source>
        <dbReference type="SMART" id="SM00499"/>
    </source>
</evidence>
<keyword evidence="8" id="KW-0449">Lipoprotein</keyword>